<feature type="transmembrane region" description="Helical" evidence="2">
    <location>
        <begin position="536"/>
        <end position="561"/>
    </location>
</feature>
<feature type="region of interest" description="Disordered" evidence="1">
    <location>
        <begin position="1"/>
        <end position="49"/>
    </location>
</feature>
<feature type="compositionally biased region" description="Low complexity" evidence="1">
    <location>
        <begin position="20"/>
        <end position="39"/>
    </location>
</feature>
<dbReference type="SUPFAM" id="SSF50405">
    <property type="entry name" value="Actin-crosslinking proteins"/>
    <property type="match status" value="1"/>
</dbReference>
<dbReference type="Proteomes" id="UP001224775">
    <property type="component" value="Unassembled WGS sequence"/>
</dbReference>
<dbReference type="EMBL" id="JATAAI010000016">
    <property type="protein sequence ID" value="KAK1740322.1"/>
    <property type="molecule type" value="Genomic_DNA"/>
</dbReference>
<dbReference type="InterPro" id="IPR008999">
    <property type="entry name" value="Actin-crosslinking"/>
</dbReference>
<keyword evidence="4" id="KW-1185">Reference proteome</keyword>
<evidence type="ECO:0000313" key="3">
    <source>
        <dbReference type="EMBL" id="KAK1740322.1"/>
    </source>
</evidence>
<keyword evidence="2" id="KW-1133">Transmembrane helix</keyword>
<keyword evidence="2" id="KW-0812">Transmembrane</keyword>
<proteinExistence type="predicted"/>
<organism evidence="3 4">
    <name type="scientific">Skeletonema marinoi</name>
    <dbReference type="NCBI Taxonomy" id="267567"/>
    <lineage>
        <taxon>Eukaryota</taxon>
        <taxon>Sar</taxon>
        <taxon>Stramenopiles</taxon>
        <taxon>Ochrophyta</taxon>
        <taxon>Bacillariophyta</taxon>
        <taxon>Coscinodiscophyceae</taxon>
        <taxon>Thalassiosirophycidae</taxon>
        <taxon>Thalassiosirales</taxon>
        <taxon>Skeletonemataceae</taxon>
        <taxon>Skeletonema</taxon>
        <taxon>Skeletonema marinoi-dohrnii complex</taxon>
    </lineage>
</organism>
<dbReference type="Gene3D" id="2.80.10.50">
    <property type="match status" value="1"/>
</dbReference>
<evidence type="ECO:0000313" key="4">
    <source>
        <dbReference type="Proteomes" id="UP001224775"/>
    </source>
</evidence>
<reference evidence="3" key="1">
    <citation type="submission" date="2023-06" db="EMBL/GenBank/DDBJ databases">
        <title>Survivors Of The Sea: Transcriptome response of Skeletonema marinoi to long-term dormancy.</title>
        <authorList>
            <person name="Pinder M.I.M."/>
            <person name="Kourtchenko O."/>
            <person name="Robertson E.K."/>
            <person name="Larsson T."/>
            <person name="Maumus F."/>
            <person name="Osuna-Cruz C.M."/>
            <person name="Vancaester E."/>
            <person name="Stenow R."/>
            <person name="Vandepoele K."/>
            <person name="Ploug H."/>
            <person name="Bruchert V."/>
            <person name="Godhe A."/>
            <person name="Topel M."/>
        </authorList>
    </citation>
    <scope>NUCLEOTIDE SEQUENCE</scope>
    <source>
        <strain evidence="3">R05AC</strain>
    </source>
</reference>
<accession>A0AAD9DAM4</accession>
<evidence type="ECO:0000256" key="1">
    <source>
        <dbReference type="SAM" id="MobiDB-lite"/>
    </source>
</evidence>
<evidence type="ECO:0008006" key="5">
    <source>
        <dbReference type="Google" id="ProtNLM"/>
    </source>
</evidence>
<sequence>MRDFLSKASSNMSDLKMKASNHSSRLSSSIGGRSTTTSNVSSDELRQPMPEITRPFPVVEQPPRCILTSVSDNNIRLTSTKKGLVDITSSRGDKELFLLIPAVKTCNDEGDAKKKKDVYYLKSYKFNRYLTSDSETGEVSTVKISAEINNNVQNNDEEEEEEEKKKDWVAAAKAKAESALADNSPTKSELGDAEQWLLMHSPHGGHFLVSVKNELNIATCSRTVNDGEGRRITTNSVGLKGENSVEESWDVEFVSGELCFMSSSPSTSSEESTKQIRCDLVGNMTLTSDKRGWEVWRFVEMGGGKVRIVSWMHSQFCIACNHEGKVSTIGIGKAEEGCDEWTVEKAPEGCTGVVIKSVACARRMLCRRGEGGGLSTMQEFEGDCGVWQLDAAHSQVYTLTSFHHMRSIGPFPYVTENMKQSDQFVLQMIDEDGTVRLYHKSNGLYLGSNEDGDVECITVSDNDDNESSTELWTMEQAIDGGYTFRSKTHGGLLSFSNAEINPKLCTVTAMTDDKREVWSINPLLPRAISSGKIKTFAIGTSVAVGTTVAMPFLMAGMLAVVPAEATLAASVMAAGLTGAEAIASVGAIGVTAAIVFREDNDTIGIESEHEENDEGKDYTKRPLCAWRSW</sequence>
<feature type="transmembrane region" description="Helical" evidence="2">
    <location>
        <begin position="567"/>
        <end position="596"/>
    </location>
</feature>
<name>A0AAD9DAM4_9STRA</name>
<gene>
    <name evidence="3" type="ORF">QTG54_009272</name>
</gene>
<evidence type="ECO:0000256" key="2">
    <source>
        <dbReference type="SAM" id="Phobius"/>
    </source>
</evidence>
<protein>
    <recommendedName>
        <fullName evidence="5">Fascin domain-containing protein</fullName>
    </recommendedName>
</protein>
<keyword evidence="2" id="KW-0472">Membrane</keyword>
<dbReference type="AlphaFoldDB" id="A0AAD9DAM4"/>
<comment type="caution">
    <text evidence="3">The sequence shown here is derived from an EMBL/GenBank/DDBJ whole genome shotgun (WGS) entry which is preliminary data.</text>
</comment>